<dbReference type="EMBL" id="BK015870">
    <property type="protein sequence ID" value="DAD70766.1"/>
    <property type="molecule type" value="Genomic_DNA"/>
</dbReference>
<reference evidence="1" key="1">
    <citation type="journal article" date="2021" name="Proc. Natl. Acad. Sci. U.S.A.">
        <title>A Catalog of Tens of Thousands of Viruses from Human Metagenomes Reveals Hidden Associations with Chronic Diseases.</title>
        <authorList>
            <person name="Tisza M.J."/>
            <person name="Buck C.B."/>
        </authorList>
    </citation>
    <scope>NUCLEOTIDE SEQUENCE</scope>
    <source>
        <strain evidence="1">CtKcB20</strain>
    </source>
</reference>
<sequence length="32" mass="3858">MELSLSSFCFRTNRSLIIMNYFHTQAYLILML</sequence>
<organism evidence="1">
    <name type="scientific">Siphoviridae sp. ctKcB20</name>
    <dbReference type="NCBI Taxonomy" id="2827568"/>
    <lineage>
        <taxon>Viruses</taxon>
        <taxon>Duplodnaviria</taxon>
        <taxon>Heunggongvirae</taxon>
        <taxon>Uroviricota</taxon>
        <taxon>Caudoviricetes</taxon>
    </lineage>
</organism>
<protein>
    <submittedName>
        <fullName evidence="1">Uncharacterized protein</fullName>
    </submittedName>
</protein>
<accession>A0A8S5LLD4</accession>
<evidence type="ECO:0000313" key="1">
    <source>
        <dbReference type="EMBL" id="DAD70766.1"/>
    </source>
</evidence>
<proteinExistence type="predicted"/>
<name>A0A8S5LLD4_9CAUD</name>